<evidence type="ECO:0000313" key="2">
    <source>
        <dbReference type="Proteomes" id="UP000185924"/>
    </source>
</evidence>
<name>A0A1N6W661_9BACT</name>
<organism evidence="1 2">
    <name type="scientific">Pontibacter lucknowensis</name>
    <dbReference type="NCBI Taxonomy" id="1077936"/>
    <lineage>
        <taxon>Bacteria</taxon>
        <taxon>Pseudomonadati</taxon>
        <taxon>Bacteroidota</taxon>
        <taxon>Cytophagia</taxon>
        <taxon>Cytophagales</taxon>
        <taxon>Hymenobacteraceae</taxon>
        <taxon>Pontibacter</taxon>
    </lineage>
</organism>
<dbReference type="AlphaFoldDB" id="A0A1N6W661"/>
<reference evidence="2" key="1">
    <citation type="submission" date="2017-01" db="EMBL/GenBank/DDBJ databases">
        <authorList>
            <person name="Varghese N."/>
            <person name="Submissions S."/>
        </authorList>
    </citation>
    <scope>NUCLEOTIDE SEQUENCE [LARGE SCALE GENOMIC DNA]</scope>
    <source>
        <strain evidence="2">DM9</strain>
    </source>
</reference>
<accession>A0A1N6W661</accession>
<protein>
    <recommendedName>
        <fullName evidence="3">SpoIIAA-like</fullName>
    </recommendedName>
</protein>
<dbReference type="RefSeq" id="WP_076421593.1">
    <property type="nucleotide sequence ID" value="NZ_FTNM01000002.1"/>
</dbReference>
<sequence length="139" mass="16206">MNLLNFEKALEQDFVTIRHSPENKMLWNQWRGSIPSDPLREAMIFACEFIVANEIELILADYTKMQPPSLQDQNWIAIHSAEILQHSKLKRVANVMGTDIFQQLSIETIYQIASQTPLPCESRDFMFKDDALEWLFSTE</sequence>
<proteinExistence type="predicted"/>
<keyword evidence="2" id="KW-1185">Reference proteome</keyword>
<gene>
    <name evidence="1" type="ORF">SAMN05421545_1378</name>
</gene>
<evidence type="ECO:0000313" key="1">
    <source>
        <dbReference type="EMBL" id="SIQ85518.1"/>
    </source>
</evidence>
<dbReference type="Proteomes" id="UP000185924">
    <property type="component" value="Unassembled WGS sequence"/>
</dbReference>
<dbReference type="EMBL" id="FTNM01000002">
    <property type="protein sequence ID" value="SIQ85518.1"/>
    <property type="molecule type" value="Genomic_DNA"/>
</dbReference>
<dbReference type="OrthoDB" id="851916at2"/>
<evidence type="ECO:0008006" key="3">
    <source>
        <dbReference type="Google" id="ProtNLM"/>
    </source>
</evidence>